<sequence length="209" mass="22843">MRIAGRIASVIAAITLVFVAIVGTAGFLDIKNPFRTRSIDRSQPALLKSIQDISQFHAAVGNFEVVLDYEQDVDWVPSFIAGERSLFVAAGTVNAYVDFSGLTAGDLRLSEDGKSVEIRLPAAELDEPNLDQDRTYLFSQDRGVVNRVGDALSTDDQQELYQLAEQKLVSAAEESVLTQQAEKNTRAMLVGLFDSLEIQVTFAEGALKE</sequence>
<dbReference type="EMBL" id="SDKM01000004">
    <property type="protein sequence ID" value="RYP88109.1"/>
    <property type="molecule type" value="Genomic_DNA"/>
</dbReference>
<protein>
    <submittedName>
        <fullName evidence="2">DUF4230 domain-containing protein</fullName>
    </submittedName>
</protein>
<proteinExistence type="predicted"/>
<evidence type="ECO:0000313" key="3">
    <source>
        <dbReference type="Proteomes" id="UP000295198"/>
    </source>
</evidence>
<evidence type="ECO:0000256" key="1">
    <source>
        <dbReference type="SAM" id="Phobius"/>
    </source>
</evidence>
<dbReference type="OrthoDB" id="3366858at2"/>
<organism evidence="2 3">
    <name type="scientific">Nocardioides guangzhouensis</name>
    <dbReference type="NCBI Taxonomy" id="2497878"/>
    <lineage>
        <taxon>Bacteria</taxon>
        <taxon>Bacillati</taxon>
        <taxon>Actinomycetota</taxon>
        <taxon>Actinomycetes</taxon>
        <taxon>Propionibacteriales</taxon>
        <taxon>Nocardioidaceae</taxon>
        <taxon>Nocardioides</taxon>
    </lineage>
</organism>
<gene>
    <name evidence="2" type="ORF">EKO23_04530</name>
</gene>
<dbReference type="Proteomes" id="UP000295198">
    <property type="component" value="Unassembled WGS sequence"/>
</dbReference>
<dbReference type="AlphaFoldDB" id="A0A4V1XZV9"/>
<evidence type="ECO:0000313" key="2">
    <source>
        <dbReference type="EMBL" id="RYP88109.1"/>
    </source>
</evidence>
<comment type="caution">
    <text evidence="2">The sequence shown here is derived from an EMBL/GenBank/DDBJ whole genome shotgun (WGS) entry which is preliminary data.</text>
</comment>
<keyword evidence="1" id="KW-1133">Transmembrane helix</keyword>
<keyword evidence="1" id="KW-0812">Transmembrane</keyword>
<name>A0A4V1XZV9_9ACTN</name>
<keyword evidence="3" id="KW-1185">Reference proteome</keyword>
<accession>A0A4V1XZV9</accession>
<dbReference type="Pfam" id="PF14014">
    <property type="entry name" value="DUF4230"/>
    <property type="match status" value="1"/>
</dbReference>
<keyword evidence="1" id="KW-0472">Membrane</keyword>
<reference evidence="2 3" key="1">
    <citation type="submission" date="2019-01" db="EMBL/GenBank/DDBJ databases">
        <title>Nocardioides guangzhouensis sp. nov., an actinobacterium isolated from soil.</title>
        <authorList>
            <person name="Fu Y."/>
            <person name="Cai Y."/>
            <person name="Lin Z."/>
            <person name="Chen P."/>
        </authorList>
    </citation>
    <scope>NUCLEOTIDE SEQUENCE [LARGE SCALE GENOMIC DNA]</scope>
    <source>
        <strain evidence="2 3">130</strain>
    </source>
</reference>
<feature type="transmembrane region" description="Helical" evidence="1">
    <location>
        <begin position="7"/>
        <end position="28"/>
    </location>
</feature>
<dbReference type="RefSeq" id="WP_134714514.1">
    <property type="nucleotide sequence ID" value="NZ_SDKM01000004.1"/>
</dbReference>
<dbReference type="InterPro" id="IPR025324">
    <property type="entry name" value="DUF4230"/>
</dbReference>